<dbReference type="EMBL" id="JBCAWK010000014">
    <property type="protein sequence ID" value="KAK8844144.1"/>
    <property type="molecule type" value="Genomic_DNA"/>
</dbReference>
<dbReference type="Proteomes" id="UP001388673">
    <property type="component" value="Unassembled WGS sequence"/>
</dbReference>
<reference evidence="3 4" key="1">
    <citation type="journal article" date="2024" name="bioRxiv">
        <title>Comparative genomics of Cryptococcus and Kwoniella reveals pathogenesis evolution and contrasting karyotype dynamics via intercentromeric recombination or chromosome fusion.</title>
        <authorList>
            <person name="Coelho M.A."/>
            <person name="David-Palma M."/>
            <person name="Shea T."/>
            <person name="Bowers K."/>
            <person name="McGinley-Smith S."/>
            <person name="Mohammad A.W."/>
            <person name="Gnirke A."/>
            <person name="Yurkov A.M."/>
            <person name="Nowrousian M."/>
            <person name="Sun S."/>
            <person name="Cuomo C.A."/>
            <person name="Heitman J."/>
        </authorList>
    </citation>
    <scope>NUCLEOTIDE SEQUENCE [LARGE SCALE GENOMIC DNA]</scope>
    <source>
        <strain evidence="3 4">CBS 13917</strain>
    </source>
</reference>
<protein>
    <submittedName>
        <fullName evidence="3">Uncharacterized protein</fullName>
    </submittedName>
</protein>
<organism evidence="3 4">
    <name type="scientific">Kwoniella newhampshirensis</name>
    <dbReference type="NCBI Taxonomy" id="1651941"/>
    <lineage>
        <taxon>Eukaryota</taxon>
        <taxon>Fungi</taxon>
        <taxon>Dikarya</taxon>
        <taxon>Basidiomycota</taxon>
        <taxon>Agaricomycotina</taxon>
        <taxon>Tremellomycetes</taxon>
        <taxon>Tremellales</taxon>
        <taxon>Cryptococcaceae</taxon>
        <taxon>Kwoniella</taxon>
    </lineage>
</organism>
<gene>
    <name evidence="3" type="ORF">IAR55_006938</name>
</gene>
<evidence type="ECO:0000313" key="4">
    <source>
        <dbReference type="Proteomes" id="UP001388673"/>
    </source>
</evidence>
<evidence type="ECO:0000256" key="1">
    <source>
        <dbReference type="SAM" id="MobiDB-lite"/>
    </source>
</evidence>
<evidence type="ECO:0000256" key="2">
    <source>
        <dbReference type="SAM" id="Phobius"/>
    </source>
</evidence>
<dbReference type="GeneID" id="92184196"/>
<feature type="transmembrane region" description="Helical" evidence="2">
    <location>
        <begin position="92"/>
        <end position="114"/>
    </location>
</feature>
<evidence type="ECO:0000313" key="3">
    <source>
        <dbReference type="EMBL" id="KAK8844144.1"/>
    </source>
</evidence>
<keyword evidence="2" id="KW-1133">Transmembrane helix</keyword>
<keyword evidence="4" id="KW-1185">Reference proteome</keyword>
<accession>A0AAW0YTU1</accession>
<proteinExistence type="predicted"/>
<dbReference type="RefSeq" id="XP_066799708.1">
    <property type="nucleotide sequence ID" value="XM_066950016.1"/>
</dbReference>
<keyword evidence="2" id="KW-0472">Membrane</keyword>
<feature type="compositionally biased region" description="Pro residues" evidence="1">
    <location>
        <begin position="22"/>
        <end position="35"/>
    </location>
</feature>
<feature type="region of interest" description="Disordered" evidence="1">
    <location>
        <begin position="1"/>
        <end position="46"/>
    </location>
</feature>
<keyword evidence="2" id="KW-0812">Transmembrane</keyword>
<name>A0AAW0YTU1_9TREE</name>
<dbReference type="AlphaFoldDB" id="A0AAW0YTU1"/>
<comment type="caution">
    <text evidence="3">The sequence shown here is derived from an EMBL/GenBank/DDBJ whole genome shotgun (WGS) entry which is preliminary data.</text>
</comment>
<dbReference type="KEGG" id="kne:92184196"/>
<sequence length="152" mass="16256">MSNKPSYAAVAAPGTVKSSGPSGPPAPSDAPPPYSEPSASHQPHYTIPHQTILPQQAHPALESGVGAGSSGETEQWIQPTAAVAKSRALKRFWLAFFWAWMIWILVGLIIGGGVSDVESNPTGRHGHWDKHGEWHGDSIAIVDYLSAFQRRG</sequence>